<keyword evidence="2" id="KW-1185">Reference proteome</keyword>
<name>R7ZQP9_9BACT</name>
<dbReference type="AlphaFoldDB" id="R7ZQP9"/>
<dbReference type="EMBL" id="AQHR01000088">
    <property type="protein sequence ID" value="EON76334.1"/>
    <property type="molecule type" value="Genomic_DNA"/>
</dbReference>
<reference evidence="1 2" key="1">
    <citation type="submission" date="2013-02" db="EMBL/GenBank/DDBJ databases">
        <title>A novel strain isolated from Lonar lake, Maharashtra, India.</title>
        <authorList>
            <person name="Singh A."/>
        </authorList>
    </citation>
    <scope>NUCLEOTIDE SEQUENCE [LARGE SCALE GENOMIC DNA]</scope>
    <source>
        <strain evidence="1 2">AK24</strain>
    </source>
</reference>
<evidence type="ECO:0000313" key="2">
    <source>
        <dbReference type="Proteomes" id="UP000013909"/>
    </source>
</evidence>
<proteinExistence type="predicted"/>
<dbReference type="Proteomes" id="UP000013909">
    <property type="component" value="Unassembled WGS sequence"/>
</dbReference>
<sequence>MVGIKAAGAGTTWPFKVFSIFQKKNQRVHISSGNLRSLMGTVRKKAAKYVSYIENHPRLMVRIRMGLSLYHPILQIGNRLTSQLSDILKAIGDGRSQNLTDYLPFYRGLNAKVSQDTNGNLVDLIYLKISKDGRASDCYIQKERKNHIKQLQIFWYCYARAINPEANQMTKWASVNMLDMISVFLGYANFNEFLKDEYPPVSNRVNIIFLPFDTSEQNAFVGRMVFDLLRKLEREHGGDIKILTYQSKDYQDERSGIDRYIKSNDLNPSETLVLIGTSGQSGKYRLECRVLNEVWARPNGAWSGFFDLRDLEGPDFEAYKKIRLSIYWCLFNLRFFYQDYEASDRYLRYAFDLQLDRYEVPFRVVALHVIRGNLKKAKVDFLGLLAFLGVENAKEQLGELFTSHLEDSTSDVGTYLEILGERIRLDDLQVDFSEFHPDKKTIFFDIFRMRCFYHLKSKLSPENFLRILKKIVKNPRTHWLTDPYKGLFGEANFEMGKWLISKCRPDELLSPATIADYYVKAVTYSSLDAIHKECIPFLKNYGRFEEVRSKVLQVHAQHPSVLALYGPDDGDREKSN</sequence>
<protein>
    <submittedName>
        <fullName evidence="1">Uncharacterized protein</fullName>
    </submittedName>
</protein>
<comment type="caution">
    <text evidence="1">The sequence shown here is derived from an EMBL/GenBank/DDBJ whole genome shotgun (WGS) entry which is preliminary data.</text>
</comment>
<organism evidence="1 2">
    <name type="scientific">Lunatimonas lonarensis</name>
    <dbReference type="NCBI Taxonomy" id="1232681"/>
    <lineage>
        <taxon>Bacteria</taxon>
        <taxon>Pseudomonadati</taxon>
        <taxon>Bacteroidota</taxon>
        <taxon>Cytophagia</taxon>
        <taxon>Cytophagales</taxon>
        <taxon>Cyclobacteriaceae</taxon>
    </lineage>
</organism>
<gene>
    <name evidence="1" type="ORF">ADIS_3462</name>
</gene>
<accession>R7ZQP9</accession>
<evidence type="ECO:0000313" key="1">
    <source>
        <dbReference type="EMBL" id="EON76334.1"/>
    </source>
</evidence>